<name>A0A8B9J746_ASTMX</name>
<keyword evidence="1" id="KW-0472">Membrane</keyword>
<dbReference type="Ensembl" id="ENSAMXT00005007579.1">
    <property type="protein sequence ID" value="ENSAMXP00005006694.1"/>
    <property type="gene ID" value="ENSAMXG00005003991.1"/>
</dbReference>
<sequence>MSYGSIDGGSFGSRNPFGGPTRQGYQPVGKDPFTSLLCSNLTTPSVFRNVSFCHTIYHHFSVYFIHLMFFFFFFFFSQQDRLRLTRLKTELSESVQRYGDLQKVNTQRYMCNKHILPQTPFTELCEEGVLFGTAEVVEGEGQQAFLSEISEEDVEVLRQREEALLQIEVVLTVWLPYFSDYKAHQIIRCTFNERLFSGLFHT</sequence>
<reference evidence="2" key="1">
    <citation type="submission" date="2025-08" db="UniProtKB">
        <authorList>
            <consortium name="Ensembl"/>
        </authorList>
    </citation>
    <scope>IDENTIFICATION</scope>
</reference>
<proteinExistence type="predicted"/>
<organism evidence="2 3">
    <name type="scientific">Astyanax mexicanus</name>
    <name type="common">Blind cave fish</name>
    <name type="synonym">Astyanax fasciatus mexicanus</name>
    <dbReference type="NCBI Taxonomy" id="7994"/>
    <lineage>
        <taxon>Eukaryota</taxon>
        <taxon>Metazoa</taxon>
        <taxon>Chordata</taxon>
        <taxon>Craniata</taxon>
        <taxon>Vertebrata</taxon>
        <taxon>Euteleostomi</taxon>
        <taxon>Actinopterygii</taxon>
        <taxon>Neopterygii</taxon>
        <taxon>Teleostei</taxon>
        <taxon>Ostariophysi</taxon>
        <taxon>Characiformes</taxon>
        <taxon>Characoidei</taxon>
        <taxon>Acestrorhamphidae</taxon>
        <taxon>Acestrorhamphinae</taxon>
        <taxon>Astyanax</taxon>
    </lineage>
</organism>
<evidence type="ECO:0000313" key="3">
    <source>
        <dbReference type="Proteomes" id="UP000694621"/>
    </source>
</evidence>
<keyword evidence="1" id="KW-0812">Transmembrane</keyword>
<dbReference type="AlphaFoldDB" id="A0A8B9J746"/>
<evidence type="ECO:0000313" key="2">
    <source>
        <dbReference type="Ensembl" id="ENSAMXP00005006694.1"/>
    </source>
</evidence>
<dbReference type="Proteomes" id="UP000694621">
    <property type="component" value="Unplaced"/>
</dbReference>
<accession>A0A8B9J746</accession>
<protein>
    <submittedName>
        <fullName evidence="2">Uncharacterized protein</fullName>
    </submittedName>
</protein>
<keyword evidence="1" id="KW-1133">Transmembrane helix</keyword>
<feature type="transmembrane region" description="Helical" evidence="1">
    <location>
        <begin position="56"/>
        <end position="76"/>
    </location>
</feature>
<evidence type="ECO:0000256" key="1">
    <source>
        <dbReference type="SAM" id="Phobius"/>
    </source>
</evidence>